<evidence type="ECO:0000313" key="2">
    <source>
        <dbReference type="Proteomes" id="UP000001070"/>
    </source>
</evidence>
<organism evidence="2">
    <name type="scientific">Drosophila grimshawi</name>
    <name type="common">Hawaiian fruit fly</name>
    <name type="synonym">Idiomyia grimshawi</name>
    <dbReference type="NCBI Taxonomy" id="7222"/>
    <lineage>
        <taxon>Eukaryota</taxon>
        <taxon>Metazoa</taxon>
        <taxon>Ecdysozoa</taxon>
        <taxon>Arthropoda</taxon>
        <taxon>Hexapoda</taxon>
        <taxon>Insecta</taxon>
        <taxon>Pterygota</taxon>
        <taxon>Neoptera</taxon>
        <taxon>Endopterygota</taxon>
        <taxon>Diptera</taxon>
        <taxon>Brachycera</taxon>
        <taxon>Muscomorpha</taxon>
        <taxon>Ephydroidea</taxon>
        <taxon>Drosophilidae</taxon>
        <taxon>Drosophila</taxon>
        <taxon>Hawaiian Drosophila</taxon>
    </lineage>
</organism>
<dbReference type="EMBL" id="CH917938">
    <property type="protein sequence ID" value="EDV90439.1"/>
    <property type="molecule type" value="Genomic_DNA"/>
</dbReference>
<keyword evidence="2" id="KW-1185">Reference proteome</keyword>
<proteinExistence type="predicted"/>
<reference evidence="1 2" key="1">
    <citation type="journal article" date="2007" name="Nature">
        <title>Evolution of genes and genomes on the Drosophila phylogeny.</title>
        <authorList>
            <consortium name="Drosophila 12 Genomes Consortium"/>
            <person name="Clark A.G."/>
            <person name="Eisen M.B."/>
            <person name="Smith D.R."/>
            <person name="Bergman C.M."/>
            <person name="Oliver B."/>
            <person name="Markow T.A."/>
            <person name="Kaufman T.C."/>
            <person name="Kellis M."/>
            <person name="Gelbart W."/>
            <person name="Iyer V.N."/>
            <person name="Pollard D.A."/>
            <person name="Sackton T.B."/>
            <person name="Larracuente A.M."/>
            <person name="Singh N.D."/>
            <person name="Abad J.P."/>
            <person name="Abt D.N."/>
            <person name="Adryan B."/>
            <person name="Aguade M."/>
            <person name="Akashi H."/>
            <person name="Anderson W.W."/>
            <person name="Aquadro C.F."/>
            <person name="Ardell D.H."/>
            <person name="Arguello R."/>
            <person name="Artieri C.G."/>
            <person name="Barbash D.A."/>
            <person name="Barker D."/>
            <person name="Barsanti P."/>
            <person name="Batterham P."/>
            <person name="Batzoglou S."/>
            <person name="Begun D."/>
            <person name="Bhutkar A."/>
            <person name="Blanco E."/>
            <person name="Bosak S.A."/>
            <person name="Bradley R.K."/>
            <person name="Brand A.D."/>
            <person name="Brent M.R."/>
            <person name="Brooks A.N."/>
            <person name="Brown R.H."/>
            <person name="Butlin R.K."/>
            <person name="Caggese C."/>
            <person name="Calvi B.R."/>
            <person name="Bernardo de Carvalho A."/>
            <person name="Caspi A."/>
            <person name="Castrezana S."/>
            <person name="Celniker S.E."/>
            <person name="Chang J.L."/>
            <person name="Chapple C."/>
            <person name="Chatterji S."/>
            <person name="Chinwalla A."/>
            <person name="Civetta A."/>
            <person name="Clifton S.W."/>
            <person name="Comeron J.M."/>
            <person name="Costello J.C."/>
            <person name="Coyne J.A."/>
            <person name="Daub J."/>
            <person name="David R.G."/>
            <person name="Delcher A.L."/>
            <person name="Delehaunty K."/>
            <person name="Do C.B."/>
            <person name="Ebling H."/>
            <person name="Edwards K."/>
            <person name="Eickbush T."/>
            <person name="Evans J.D."/>
            <person name="Filipski A."/>
            <person name="Findeiss S."/>
            <person name="Freyhult E."/>
            <person name="Fulton L."/>
            <person name="Fulton R."/>
            <person name="Garcia A.C."/>
            <person name="Gardiner A."/>
            <person name="Garfield D.A."/>
            <person name="Garvin B.E."/>
            <person name="Gibson G."/>
            <person name="Gilbert D."/>
            <person name="Gnerre S."/>
            <person name="Godfrey J."/>
            <person name="Good R."/>
            <person name="Gotea V."/>
            <person name="Gravely B."/>
            <person name="Greenberg A.J."/>
            <person name="Griffiths-Jones S."/>
            <person name="Gross S."/>
            <person name="Guigo R."/>
            <person name="Gustafson E.A."/>
            <person name="Haerty W."/>
            <person name="Hahn M.W."/>
            <person name="Halligan D.L."/>
            <person name="Halpern A.L."/>
            <person name="Halter G.M."/>
            <person name="Han M.V."/>
            <person name="Heger A."/>
            <person name="Hillier L."/>
            <person name="Hinrichs A.S."/>
            <person name="Holmes I."/>
            <person name="Hoskins R.A."/>
            <person name="Hubisz M.J."/>
            <person name="Hultmark D."/>
            <person name="Huntley M.A."/>
            <person name="Jaffe D.B."/>
            <person name="Jagadeeshan S."/>
            <person name="Jeck W.R."/>
            <person name="Johnson J."/>
            <person name="Jones C.D."/>
            <person name="Jordan W.C."/>
            <person name="Karpen G.H."/>
            <person name="Kataoka E."/>
            <person name="Keightley P.D."/>
            <person name="Kheradpour P."/>
            <person name="Kirkness E.F."/>
            <person name="Koerich L.B."/>
            <person name="Kristiansen K."/>
            <person name="Kudrna D."/>
            <person name="Kulathinal R.J."/>
            <person name="Kumar S."/>
            <person name="Kwok R."/>
            <person name="Lander E."/>
            <person name="Langley C.H."/>
            <person name="Lapoint R."/>
            <person name="Lazzaro B.P."/>
            <person name="Lee S.J."/>
            <person name="Levesque L."/>
            <person name="Li R."/>
            <person name="Lin C.F."/>
            <person name="Lin M.F."/>
            <person name="Lindblad-Toh K."/>
            <person name="Llopart A."/>
            <person name="Long M."/>
            <person name="Low L."/>
            <person name="Lozovsky E."/>
            <person name="Lu J."/>
            <person name="Luo M."/>
            <person name="Machado C.A."/>
            <person name="Makalowski W."/>
            <person name="Marzo M."/>
            <person name="Matsuda M."/>
            <person name="Matzkin L."/>
            <person name="McAllister B."/>
            <person name="McBride C.S."/>
            <person name="McKernan B."/>
            <person name="McKernan K."/>
            <person name="Mendez-Lago M."/>
            <person name="Minx P."/>
            <person name="Mollenhauer M.U."/>
            <person name="Montooth K."/>
            <person name="Mount S.M."/>
            <person name="Mu X."/>
            <person name="Myers E."/>
            <person name="Negre B."/>
            <person name="Newfeld S."/>
            <person name="Nielsen R."/>
            <person name="Noor M.A."/>
            <person name="O'Grady P."/>
            <person name="Pachter L."/>
            <person name="Papaceit M."/>
            <person name="Parisi M.J."/>
            <person name="Parisi M."/>
            <person name="Parts L."/>
            <person name="Pedersen J.S."/>
            <person name="Pesole G."/>
            <person name="Phillippy A.M."/>
            <person name="Ponting C.P."/>
            <person name="Pop M."/>
            <person name="Porcelli D."/>
            <person name="Powell J.R."/>
            <person name="Prohaska S."/>
            <person name="Pruitt K."/>
            <person name="Puig M."/>
            <person name="Quesneville H."/>
            <person name="Ram K.R."/>
            <person name="Rand D."/>
            <person name="Rasmussen M.D."/>
            <person name="Reed L.K."/>
            <person name="Reenan R."/>
            <person name="Reily A."/>
            <person name="Remington K.A."/>
            <person name="Rieger T.T."/>
            <person name="Ritchie M.G."/>
            <person name="Robin C."/>
            <person name="Rogers Y.H."/>
            <person name="Rohde C."/>
            <person name="Rozas J."/>
            <person name="Rubenfield M.J."/>
            <person name="Ruiz A."/>
            <person name="Russo S."/>
            <person name="Salzberg S.L."/>
            <person name="Sanchez-Gracia A."/>
            <person name="Saranga D.J."/>
            <person name="Sato H."/>
            <person name="Schaeffer S.W."/>
            <person name="Schatz M.C."/>
            <person name="Schlenke T."/>
            <person name="Schwartz R."/>
            <person name="Segarra C."/>
            <person name="Singh R.S."/>
            <person name="Sirot L."/>
            <person name="Sirota M."/>
            <person name="Sisneros N.B."/>
            <person name="Smith C.D."/>
            <person name="Smith T.F."/>
            <person name="Spieth J."/>
            <person name="Stage D.E."/>
            <person name="Stark A."/>
            <person name="Stephan W."/>
            <person name="Strausberg R.L."/>
            <person name="Strempel S."/>
            <person name="Sturgill D."/>
            <person name="Sutton G."/>
            <person name="Sutton G.G."/>
            <person name="Tao W."/>
            <person name="Teichmann S."/>
            <person name="Tobari Y.N."/>
            <person name="Tomimura Y."/>
            <person name="Tsolas J.M."/>
            <person name="Valente V.L."/>
            <person name="Venter E."/>
            <person name="Venter J.C."/>
            <person name="Vicario S."/>
            <person name="Vieira F.G."/>
            <person name="Vilella A.J."/>
            <person name="Villasante A."/>
            <person name="Walenz B."/>
            <person name="Wang J."/>
            <person name="Wasserman M."/>
            <person name="Watts T."/>
            <person name="Wilson D."/>
            <person name="Wilson R.K."/>
            <person name="Wing R.A."/>
            <person name="Wolfner M.F."/>
            <person name="Wong A."/>
            <person name="Wong G.K."/>
            <person name="Wu C.I."/>
            <person name="Wu G."/>
            <person name="Yamamoto D."/>
            <person name="Yang H.P."/>
            <person name="Yang S.P."/>
            <person name="Yorke J.A."/>
            <person name="Yoshida K."/>
            <person name="Zdobnov E."/>
            <person name="Zhang P."/>
            <person name="Zhang Y."/>
            <person name="Zimin A.V."/>
            <person name="Baldwin J."/>
            <person name="Abdouelleil A."/>
            <person name="Abdulkadir J."/>
            <person name="Abebe A."/>
            <person name="Abera B."/>
            <person name="Abreu J."/>
            <person name="Acer S.C."/>
            <person name="Aftuck L."/>
            <person name="Alexander A."/>
            <person name="An P."/>
            <person name="Anderson E."/>
            <person name="Anderson S."/>
            <person name="Arachi H."/>
            <person name="Azer M."/>
            <person name="Bachantsang P."/>
            <person name="Barry A."/>
            <person name="Bayul T."/>
            <person name="Berlin A."/>
            <person name="Bessette D."/>
            <person name="Bloom T."/>
            <person name="Blye J."/>
            <person name="Boguslavskiy L."/>
            <person name="Bonnet C."/>
            <person name="Boukhgalter B."/>
            <person name="Bourzgui I."/>
            <person name="Brown A."/>
            <person name="Cahill P."/>
            <person name="Channer S."/>
            <person name="Cheshatsang Y."/>
            <person name="Chuda L."/>
            <person name="Citroen M."/>
            <person name="Collymore A."/>
            <person name="Cooke P."/>
            <person name="Costello M."/>
            <person name="D'Aco K."/>
            <person name="Daza R."/>
            <person name="De Haan G."/>
            <person name="DeGray S."/>
            <person name="DeMaso C."/>
            <person name="Dhargay N."/>
            <person name="Dooley K."/>
            <person name="Dooley E."/>
            <person name="Doricent M."/>
            <person name="Dorje P."/>
            <person name="Dorjee K."/>
            <person name="Dupes A."/>
            <person name="Elong R."/>
            <person name="Falk J."/>
            <person name="Farina A."/>
            <person name="Faro S."/>
            <person name="Ferguson D."/>
            <person name="Fisher S."/>
            <person name="Foley C.D."/>
            <person name="Franke A."/>
            <person name="Friedrich D."/>
            <person name="Gadbois L."/>
            <person name="Gearin G."/>
            <person name="Gearin C.R."/>
            <person name="Giannoukos G."/>
            <person name="Goode T."/>
            <person name="Graham J."/>
            <person name="Grandbois E."/>
            <person name="Grewal S."/>
            <person name="Gyaltsen K."/>
            <person name="Hafez N."/>
            <person name="Hagos B."/>
            <person name="Hall J."/>
            <person name="Henson C."/>
            <person name="Hollinger A."/>
            <person name="Honan T."/>
            <person name="Huard M.D."/>
            <person name="Hughes L."/>
            <person name="Hurhula B."/>
            <person name="Husby M.E."/>
            <person name="Kamat A."/>
            <person name="Kanga B."/>
            <person name="Kashin S."/>
            <person name="Khazanovich D."/>
            <person name="Kisner P."/>
            <person name="Lance K."/>
            <person name="Lara M."/>
            <person name="Lee W."/>
            <person name="Lennon N."/>
            <person name="Letendre F."/>
            <person name="LeVine R."/>
            <person name="Lipovsky A."/>
            <person name="Liu X."/>
            <person name="Liu J."/>
            <person name="Liu S."/>
            <person name="Lokyitsang T."/>
            <person name="Lokyitsang Y."/>
            <person name="Lubonja R."/>
            <person name="Lui A."/>
            <person name="MacDonald P."/>
            <person name="Magnisalis V."/>
            <person name="Maru K."/>
            <person name="Matthews C."/>
            <person name="McCusker W."/>
            <person name="McDonough S."/>
            <person name="Mehta T."/>
            <person name="Meldrim J."/>
            <person name="Meneus L."/>
            <person name="Mihai O."/>
            <person name="Mihalev A."/>
            <person name="Mihova T."/>
            <person name="Mittelman R."/>
            <person name="Mlenga V."/>
            <person name="Montmayeur A."/>
            <person name="Mulrain L."/>
            <person name="Navidi A."/>
            <person name="Naylor J."/>
            <person name="Negash T."/>
            <person name="Nguyen T."/>
            <person name="Nguyen N."/>
            <person name="Nicol R."/>
            <person name="Norbu C."/>
            <person name="Norbu N."/>
            <person name="Novod N."/>
            <person name="O'Neill B."/>
            <person name="Osman S."/>
            <person name="Markiewicz E."/>
            <person name="Oyono O.L."/>
            <person name="Patti C."/>
            <person name="Phunkhang P."/>
            <person name="Pierre F."/>
            <person name="Priest M."/>
            <person name="Raghuraman S."/>
            <person name="Rege F."/>
            <person name="Reyes R."/>
            <person name="Rise C."/>
            <person name="Rogov P."/>
            <person name="Ross K."/>
            <person name="Ryan E."/>
            <person name="Settipalli S."/>
            <person name="Shea T."/>
            <person name="Sherpa N."/>
            <person name="Shi L."/>
            <person name="Shih D."/>
            <person name="Sparrow T."/>
            <person name="Spaulding J."/>
            <person name="Stalker J."/>
            <person name="Stange-Thomann N."/>
            <person name="Stavropoulos S."/>
            <person name="Stone C."/>
            <person name="Strader C."/>
            <person name="Tesfaye S."/>
            <person name="Thomson T."/>
            <person name="Thoulutsang Y."/>
            <person name="Thoulutsang D."/>
            <person name="Topham K."/>
            <person name="Topping I."/>
            <person name="Tsamla T."/>
            <person name="Vassiliev H."/>
            <person name="Vo A."/>
            <person name="Wangchuk T."/>
            <person name="Wangdi T."/>
            <person name="Weiand M."/>
            <person name="Wilkinson J."/>
            <person name="Wilson A."/>
            <person name="Yadav S."/>
            <person name="Young G."/>
            <person name="Yu Q."/>
            <person name="Zembek L."/>
            <person name="Zhong D."/>
            <person name="Zimmer A."/>
            <person name="Zwirko Z."/>
            <person name="Jaffe D.B."/>
            <person name="Alvarez P."/>
            <person name="Brockman W."/>
            <person name="Butler J."/>
            <person name="Chin C."/>
            <person name="Gnerre S."/>
            <person name="Grabherr M."/>
            <person name="Kleber M."/>
            <person name="Mauceli E."/>
            <person name="MacCallum I."/>
        </authorList>
    </citation>
    <scope>NUCLEOTIDE SEQUENCE [LARGE SCALE GENOMIC DNA]</scope>
    <source>
        <strain evidence="2">Tucson 15287-2541.00</strain>
    </source>
</reference>
<accession>B4K1W2</accession>
<dbReference type="Proteomes" id="UP000001070">
    <property type="component" value="Unassembled WGS sequence"/>
</dbReference>
<name>B4K1W2_DROGR</name>
<sequence length="78" mass="8653">MGSKREVLSPHRPPAPPTEYFQFHVGGYDPANLLRPNVDAPSLEGYIGCVRGLKIGAQLIDLAEINERNIAPSKYNYE</sequence>
<dbReference type="InParanoid" id="B4K1W2"/>
<gene>
    <name evidence="1" type="primary">Dgri\GH24102</name>
    <name evidence="1" type="ORF">Dgri_GH24102</name>
</gene>
<dbReference type="OrthoDB" id="5989513at2759"/>
<dbReference type="Gene3D" id="2.60.120.200">
    <property type="match status" value="1"/>
</dbReference>
<evidence type="ECO:0000313" key="1">
    <source>
        <dbReference type="EMBL" id="EDV90439.1"/>
    </source>
</evidence>
<dbReference type="AlphaFoldDB" id="B4K1W2"/>
<dbReference type="eggNOG" id="KOG3516">
    <property type="taxonomic scope" value="Eukaryota"/>
</dbReference>
<dbReference type="HOGENOM" id="CLU_2624578_0_0_1"/>
<protein>
    <submittedName>
        <fullName evidence="1">GH24102</fullName>
    </submittedName>
</protein>